<evidence type="ECO:0000313" key="4">
    <source>
        <dbReference type="Proteomes" id="UP000741282"/>
    </source>
</evidence>
<dbReference type="CDD" id="cd02440">
    <property type="entry name" value="AdoMet_MTases"/>
    <property type="match status" value="1"/>
</dbReference>
<name>A0A955I2E6_9BACT</name>
<dbReference type="InterPro" id="IPR013216">
    <property type="entry name" value="Methyltransf_11"/>
</dbReference>
<keyword evidence="3" id="KW-0808">Transferase</keyword>
<gene>
    <name evidence="3" type="ORF">KC685_02750</name>
</gene>
<organism evidence="3 4">
    <name type="scientific">Candidatus Dojkabacteria bacterium</name>
    <dbReference type="NCBI Taxonomy" id="2099670"/>
    <lineage>
        <taxon>Bacteria</taxon>
        <taxon>Candidatus Dojkabacteria</taxon>
    </lineage>
</organism>
<dbReference type="AlphaFoldDB" id="A0A955I2E6"/>
<evidence type="ECO:0000259" key="2">
    <source>
        <dbReference type="Pfam" id="PF08241"/>
    </source>
</evidence>
<dbReference type="GO" id="GO:0008757">
    <property type="term" value="F:S-adenosylmethionine-dependent methyltransferase activity"/>
    <property type="evidence" value="ECO:0007669"/>
    <property type="project" value="InterPro"/>
</dbReference>
<reference evidence="3" key="2">
    <citation type="journal article" date="2021" name="Microbiome">
        <title>Successional dynamics and alternative stable states in a saline activated sludge microbial community over 9 years.</title>
        <authorList>
            <person name="Wang Y."/>
            <person name="Ye J."/>
            <person name="Ju F."/>
            <person name="Liu L."/>
            <person name="Boyd J.A."/>
            <person name="Deng Y."/>
            <person name="Parks D.H."/>
            <person name="Jiang X."/>
            <person name="Yin X."/>
            <person name="Woodcroft B.J."/>
            <person name="Tyson G.W."/>
            <person name="Hugenholtz P."/>
            <person name="Polz M.F."/>
            <person name="Zhang T."/>
        </authorList>
    </citation>
    <scope>NUCLEOTIDE SEQUENCE</scope>
    <source>
        <strain evidence="3">HKST-UBA17</strain>
    </source>
</reference>
<dbReference type="SUPFAM" id="SSF53335">
    <property type="entry name" value="S-adenosyl-L-methionine-dependent methyltransferases"/>
    <property type="match status" value="1"/>
</dbReference>
<dbReference type="EMBL" id="JAGQLN010000008">
    <property type="protein sequence ID" value="MCA9376814.1"/>
    <property type="molecule type" value="Genomic_DNA"/>
</dbReference>
<accession>A0A955I2E6</accession>
<dbReference type="Gene3D" id="3.40.50.150">
    <property type="entry name" value="Vaccinia Virus protein VP39"/>
    <property type="match status" value="1"/>
</dbReference>
<feature type="domain" description="Methyltransferase type 11" evidence="2">
    <location>
        <begin position="46"/>
        <end position="140"/>
    </location>
</feature>
<evidence type="ECO:0000256" key="1">
    <source>
        <dbReference type="SAM" id="MobiDB-lite"/>
    </source>
</evidence>
<dbReference type="InterPro" id="IPR029063">
    <property type="entry name" value="SAM-dependent_MTases_sf"/>
</dbReference>
<dbReference type="Pfam" id="PF08241">
    <property type="entry name" value="Methyltransf_11"/>
    <property type="match status" value="1"/>
</dbReference>
<keyword evidence="3" id="KW-0489">Methyltransferase</keyword>
<dbReference type="Proteomes" id="UP000741282">
    <property type="component" value="Unassembled WGS sequence"/>
</dbReference>
<comment type="caution">
    <text evidence="3">The sequence shown here is derived from an EMBL/GenBank/DDBJ whole genome shotgun (WGS) entry which is preliminary data.</text>
</comment>
<protein>
    <submittedName>
        <fullName evidence="3">Methyltransferase domain-containing protein</fullName>
    </submittedName>
</protein>
<sequence length="331" mass="38263">MTKLADYDKYHYDYSTFWDRRKYEDGAERIALRSILKGERFERFIDIGGSYGRLTDEYYDRADHIYILDYSLETLLRNKQEILSRFPNTTLVAANAYYMPFKDSVFDGGMMVRVLHHIDDQSKLFDEISRIFTSGGRFILEYANKRNLKNVLKLKKAEREKFLNVKPYQQPQQGNNEGTKGESVVFLNYHPLYLNEISTSAGFKTLSARSTSFFRSTPLTKLPLSISLLLERFLQYTMSWAQLTPAVFLDLEKNSPHVREGLSGRDSNGLEDKKVGSRKDISDQKNPLSILSCPVCHGDLNDISTSPTCRSCERKYSLHDGVLDLRYNNET</sequence>
<evidence type="ECO:0000313" key="3">
    <source>
        <dbReference type="EMBL" id="MCA9376814.1"/>
    </source>
</evidence>
<dbReference type="GO" id="GO:0032259">
    <property type="term" value="P:methylation"/>
    <property type="evidence" value="ECO:0007669"/>
    <property type="project" value="UniProtKB-KW"/>
</dbReference>
<reference evidence="3" key="1">
    <citation type="submission" date="2020-04" db="EMBL/GenBank/DDBJ databases">
        <authorList>
            <person name="Zhang T."/>
        </authorList>
    </citation>
    <scope>NUCLEOTIDE SEQUENCE</scope>
    <source>
        <strain evidence="3">HKST-UBA17</strain>
    </source>
</reference>
<proteinExistence type="predicted"/>
<feature type="region of interest" description="Disordered" evidence="1">
    <location>
        <begin position="258"/>
        <end position="281"/>
    </location>
</feature>